<accession>A0A9P7HAE8</accession>
<gene>
    <name evidence="3" type="ORF">KAF25_008783</name>
</gene>
<evidence type="ECO:0000256" key="2">
    <source>
        <dbReference type="SAM" id="SignalP"/>
    </source>
</evidence>
<dbReference type="Gene3D" id="1.50.10.10">
    <property type="match status" value="1"/>
</dbReference>
<comment type="caution">
    <text evidence="3">The sequence shown here is derived from an EMBL/GenBank/DDBJ whole genome shotgun (WGS) entry which is preliminary data.</text>
</comment>
<dbReference type="GO" id="GO:0016787">
    <property type="term" value="F:hydrolase activity"/>
    <property type="evidence" value="ECO:0007669"/>
    <property type="project" value="UniProtKB-KW"/>
</dbReference>
<keyword evidence="2" id="KW-0732">Signal</keyword>
<keyword evidence="4" id="KW-1185">Reference proteome</keyword>
<organism evidence="3 4">
    <name type="scientific">Fusarium avenaceum</name>
    <dbReference type="NCBI Taxonomy" id="40199"/>
    <lineage>
        <taxon>Eukaryota</taxon>
        <taxon>Fungi</taxon>
        <taxon>Dikarya</taxon>
        <taxon>Ascomycota</taxon>
        <taxon>Pezizomycotina</taxon>
        <taxon>Sordariomycetes</taxon>
        <taxon>Hypocreomycetidae</taxon>
        <taxon>Hypocreales</taxon>
        <taxon>Nectriaceae</taxon>
        <taxon>Fusarium</taxon>
        <taxon>Fusarium tricinctum species complex</taxon>
    </lineage>
</organism>
<dbReference type="PANTHER" id="PTHR33886:SF9">
    <property type="entry name" value="UNSATURATED RHAMNOGALACTURONAN HYDROLASE (EUROFUNG)"/>
    <property type="match status" value="1"/>
</dbReference>
<dbReference type="AlphaFoldDB" id="A0A9P7HAE8"/>
<dbReference type="InterPro" id="IPR008928">
    <property type="entry name" value="6-hairpin_glycosidase_sf"/>
</dbReference>
<proteinExistence type="predicted"/>
<evidence type="ECO:0008006" key="5">
    <source>
        <dbReference type="Google" id="ProtNLM"/>
    </source>
</evidence>
<feature type="non-terminal residue" evidence="3">
    <location>
        <position position="1"/>
    </location>
</feature>
<sequence>IRAPTMRASLLLAATMLAGSTVAAPSNTKTSYSQLMTDSMIRLNAKPSYNYDQATLYTSFEDMYDYTKNKTYYDFFRSQMDAVVLKDGAIGGFNYTYYSLDHYRFGNNLLWWYQKTGEKKFKTAADDIKKTLNNHPRTPTGGLWHRDVIYPNQMWLDGIYMADNFYAKYVRLFQPNNATAWDDIMLQYDKIDKVTRRSNNLLVHGFDESKRAVWADPKSGAAPLVWARAVGWYFMSLLEAIDAFPKDHPGRARLIGYFTSLAEGLKGAQDEKSGGWYNIMDEKYVGVKGNYIEASASAMFTFGWLRGLNRGLLSAEDYSGVAVKAFEGLVNKFVTKNADGTINFEGTVEVGSLGSNATFQYYASIKTRKNDLRGAGAFMLAALEYEKASFSSKA</sequence>
<dbReference type="InterPro" id="IPR052043">
    <property type="entry name" value="PolySaccharide_Degr_Enz"/>
</dbReference>
<dbReference type="PANTHER" id="PTHR33886">
    <property type="entry name" value="UNSATURATED RHAMNOGALACTURONAN HYDROLASE (EUROFUNG)"/>
    <property type="match status" value="1"/>
</dbReference>
<protein>
    <recommendedName>
        <fullName evidence="5">Unsaturated rhamnogalacturonyl hydrolase YteR</fullName>
    </recommendedName>
</protein>
<dbReference type="InterPro" id="IPR010905">
    <property type="entry name" value="Glyco_hydro_88"/>
</dbReference>
<feature type="chain" id="PRO_5040466052" description="Unsaturated rhamnogalacturonyl hydrolase YteR" evidence="2">
    <location>
        <begin position="24"/>
        <end position="394"/>
    </location>
</feature>
<reference evidence="3" key="1">
    <citation type="submission" date="2021-04" db="EMBL/GenBank/DDBJ databases">
        <title>Draft genome of Fusarium avenaceum strain F156N33, isolated from an atmospheric sample in Virginia.</title>
        <authorList>
            <person name="Yang S."/>
            <person name="Vinatzer B.A."/>
            <person name="Coleman J."/>
        </authorList>
    </citation>
    <scope>NUCLEOTIDE SEQUENCE</scope>
    <source>
        <strain evidence="3">F156N33</strain>
    </source>
</reference>
<dbReference type="GO" id="GO:0005975">
    <property type="term" value="P:carbohydrate metabolic process"/>
    <property type="evidence" value="ECO:0007669"/>
    <property type="project" value="InterPro"/>
</dbReference>
<name>A0A9P7HAE8_9HYPO</name>
<dbReference type="InterPro" id="IPR012341">
    <property type="entry name" value="6hp_glycosidase-like_sf"/>
</dbReference>
<dbReference type="Pfam" id="PF07470">
    <property type="entry name" value="Glyco_hydro_88"/>
    <property type="match status" value="1"/>
</dbReference>
<dbReference type="SUPFAM" id="SSF48208">
    <property type="entry name" value="Six-hairpin glycosidases"/>
    <property type="match status" value="1"/>
</dbReference>
<evidence type="ECO:0000313" key="3">
    <source>
        <dbReference type="EMBL" id="KAG5665049.1"/>
    </source>
</evidence>
<feature type="signal peptide" evidence="2">
    <location>
        <begin position="1"/>
        <end position="23"/>
    </location>
</feature>
<dbReference type="Proteomes" id="UP000782241">
    <property type="component" value="Unassembled WGS sequence"/>
</dbReference>
<evidence type="ECO:0000256" key="1">
    <source>
        <dbReference type="ARBA" id="ARBA00022801"/>
    </source>
</evidence>
<evidence type="ECO:0000313" key="4">
    <source>
        <dbReference type="Proteomes" id="UP000782241"/>
    </source>
</evidence>
<dbReference type="EMBL" id="JAGPUO010000002">
    <property type="protein sequence ID" value="KAG5665049.1"/>
    <property type="molecule type" value="Genomic_DNA"/>
</dbReference>
<keyword evidence="1" id="KW-0378">Hydrolase</keyword>